<dbReference type="HOGENOM" id="CLU_035188_0_0_0"/>
<dbReference type="Pfam" id="PF20259">
    <property type="entry name" value="tRNA_Me_trans_M"/>
    <property type="match status" value="1"/>
</dbReference>
<evidence type="ECO:0000256" key="7">
    <source>
        <dbReference type="ARBA" id="ARBA00023157"/>
    </source>
</evidence>
<dbReference type="Gene3D" id="2.40.30.10">
    <property type="entry name" value="Translation factors"/>
    <property type="match status" value="1"/>
</dbReference>
<evidence type="ECO:0000256" key="9">
    <source>
        <dbReference type="HAMAP-Rule" id="MF_00144"/>
    </source>
</evidence>
<keyword evidence="3 9" id="KW-0819">tRNA processing</keyword>
<dbReference type="GO" id="GO:0005737">
    <property type="term" value="C:cytoplasm"/>
    <property type="evidence" value="ECO:0007669"/>
    <property type="project" value="UniProtKB-SubCell"/>
</dbReference>
<keyword evidence="1 9" id="KW-0820">tRNA-binding</keyword>
<keyword evidence="4 9" id="KW-0547">Nucleotide-binding</keyword>
<evidence type="ECO:0000256" key="8">
    <source>
        <dbReference type="ARBA" id="ARBA00051542"/>
    </source>
</evidence>
<dbReference type="GO" id="GO:0103016">
    <property type="term" value="F:tRNA-uridine 2-sulfurtransferase activity"/>
    <property type="evidence" value="ECO:0007669"/>
    <property type="project" value="UniProtKB-EC"/>
</dbReference>
<dbReference type="NCBIfam" id="NF001138">
    <property type="entry name" value="PRK00143.1"/>
    <property type="match status" value="1"/>
</dbReference>
<feature type="active site" description="Nucleophile" evidence="9">
    <location>
        <position position="105"/>
    </location>
</feature>
<feature type="site" description="Interaction with tRNA" evidence="9">
    <location>
        <position position="130"/>
    </location>
</feature>
<dbReference type="SUPFAM" id="SSF52402">
    <property type="entry name" value="Adenine nucleotide alpha hydrolases-like"/>
    <property type="match status" value="1"/>
</dbReference>
<evidence type="ECO:0000256" key="2">
    <source>
        <dbReference type="ARBA" id="ARBA00022679"/>
    </source>
</evidence>
<evidence type="ECO:0000313" key="13">
    <source>
        <dbReference type="Proteomes" id="UP000002382"/>
    </source>
</evidence>
<comment type="subcellular location">
    <subcellularLocation>
        <location evidence="9">Cytoplasm</location>
    </subcellularLocation>
</comment>
<dbReference type="InterPro" id="IPR023382">
    <property type="entry name" value="MnmA-like_central_sf"/>
</dbReference>
<feature type="domain" description="tRNA-specific 2-thiouridylase MnmA-like C-terminal" evidence="10">
    <location>
        <begin position="281"/>
        <end position="354"/>
    </location>
</feature>
<sequence length="359" mass="40232">MLVKIGVALSGGVDSAVAAAILKAEGHDVVGYHMKNLPDTLFELVPEKKKVCCSPSDTIDTHKIAAKLGIELRIVKLNDIFRKEIIDYFIREYQAGKTPNPCVRCNDLMKFGALMEKAFGDGMEKFASGHYARIVEHPKYGLSLARGVAKYKDQAYFLSRIKRRKLPYIIFPNGNMTKEEIRDIARELGLPVHSKKESQELCFIPDNDYRRFLLEEGIEIKPGEIVDLEGNVLGRHKGLAFYTVGQRRGLGIVSDKKLYVVALDADKNRVVVGPKEAVMRKKFRAIEPNWLADLDEKELRCQCQIRSNMKAQGATIRIFSNIVEVEFDKPALAITPGQLAVFYDGNIVLGSAFIENVVS</sequence>
<feature type="binding site" evidence="9">
    <location>
        <begin position="8"/>
        <end position="15"/>
    </location>
    <ligand>
        <name>ATP</name>
        <dbReference type="ChEBI" id="CHEBI:30616"/>
    </ligand>
</feature>
<dbReference type="Pfam" id="PF20258">
    <property type="entry name" value="tRNA_Me_trans_C"/>
    <property type="match status" value="1"/>
</dbReference>
<dbReference type="InterPro" id="IPR014729">
    <property type="entry name" value="Rossmann-like_a/b/a_fold"/>
</dbReference>
<organism evidence="12 13">
    <name type="scientific">Kosmotoga olearia (strain ATCC BAA-1733 / DSM 21960 / TBF 19.5.1)</name>
    <dbReference type="NCBI Taxonomy" id="521045"/>
    <lineage>
        <taxon>Bacteria</taxon>
        <taxon>Thermotogati</taxon>
        <taxon>Thermotogota</taxon>
        <taxon>Thermotogae</taxon>
        <taxon>Kosmotogales</taxon>
        <taxon>Kosmotogaceae</taxon>
        <taxon>Kosmotoga</taxon>
    </lineage>
</organism>
<evidence type="ECO:0000259" key="10">
    <source>
        <dbReference type="Pfam" id="PF20258"/>
    </source>
</evidence>
<accession>C5CIB3</accession>
<dbReference type="GO" id="GO:0005524">
    <property type="term" value="F:ATP binding"/>
    <property type="evidence" value="ECO:0007669"/>
    <property type="project" value="UniProtKB-KW"/>
</dbReference>
<dbReference type="Gene3D" id="3.40.50.620">
    <property type="entry name" value="HUPs"/>
    <property type="match status" value="1"/>
</dbReference>
<evidence type="ECO:0000313" key="12">
    <source>
        <dbReference type="EMBL" id="ACR78847.1"/>
    </source>
</evidence>
<keyword evidence="7 9" id="KW-1015">Disulfide bond</keyword>
<dbReference type="PANTHER" id="PTHR11933:SF5">
    <property type="entry name" value="MITOCHONDRIAL TRNA-SPECIFIC 2-THIOURIDYLASE 1"/>
    <property type="match status" value="1"/>
</dbReference>
<evidence type="ECO:0000256" key="1">
    <source>
        <dbReference type="ARBA" id="ARBA00022555"/>
    </source>
</evidence>
<feature type="disulfide bond" description="Alternate" evidence="9">
    <location>
        <begin position="105"/>
        <end position="202"/>
    </location>
</feature>
<feature type="active site" description="Cysteine persulfide intermediate" evidence="9">
    <location>
        <position position="202"/>
    </location>
</feature>
<gene>
    <name evidence="9" type="primary">mnmA</name>
    <name evidence="12" type="ordered locus">Kole_0121</name>
</gene>
<dbReference type="CDD" id="cd01998">
    <property type="entry name" value="MnmA_TRMU-like"/>
    <property type="match status" value="1"/>
</dbReference>
<dbReference type="GO" id="GO:0000049">
    <property type="term" value="F:tRNA binding"/>
    <property type="evidence" value="ECO:0007669"/>
    <property type="project" value="UniProtKB-KW"/>
</dbReference>
<dbReference type="Pfam" id="PF03054">
    <property type="entry name" value="tRNA_Me_trans"/>
    <property type="match status" value="1"/>
</dbReference>
<dbReference type="GO" id="GO:0002143">
    <property type="term" value="P:tRNA wobble position uridine thiolation"/>
    <property type="evidence" value="ECO:0007669"/>
    <property type="project" value="TreeGrafter"/>
</dbReference>
<dbReference type="HAMAP" id="MF_00144">
    <property type="entry name" value="tRNA_thiouridyl_MnmA"/>
    <property type="match status" value="1"/>
</dbReference>
<evidence type="ECO:0000256" key="6">
    <source>
        <dbReference type="ARBA" id="ARBA00022884"/>
    </source>
</evidence>
<evidence type="ECO:0000256" key="4">
    <source>
        <dbReference type="ARBA" id="ARBA00022741"/>
    </source>
</evidence>
<dbReference type="AlphaFoldDB" id="C5CIB3"/>
<comment type="catalytic activity">
    <reaction evidence="8 9">
        <text>S-sulfanyl-L-cysteinyl-[protein] + uridine(34) in tRNA + AH2 + ATP = 2-thiouridine(34) in tRNA + L-cysteinyl-[protein] + A + AMP + diphosphate + H(+)</text>
        <dbReference type="Rhea" id="RHEA:47032"/>
        <dbReference type="Rhea" id="RHEA-COMP:10131"/>
        <dbReference type="Rhea" id="RHEA-COMP:11726"/>
        <dbReference type="Rhea" id="RHEA-COMP:11727"/>
        <dbReference type="Rhea" id="RHEA-COMP:11728"/>
        <dbReference type="ChEBI" id="CHEBI:13193"/>
        <dbReference type="ChEBI" id="CHEBI:15378"/>
        <dbReference type="ChEBI" id="CHEBI:17499"/>
        <dbReference type="ChEBI" id="CHEBI:29950"/>
        <dbReference type="ChEBI" id="CHEBI:30616"/>
        <dbReference type="ChEBI" id="CHEBI:33019"/>
        <dbReference type="ChEBI" id="CHEBI:61963"/>
        <dbReference type="ChEBI" id="CHEBI:65315"/>
        <dbReference type="ChEBI" id="CHEBI:87170"/>
        <dbReference type="ChEBI" id="CHEBI:456215"/>
        <dbReference type="EC" id="2.8.1.13"/>
    </reaction>
</comment>
<feature type="region of interest" description="Interaction with tRNA" evidence="9">
    <location>
        <begin position="152"/>
        <end position="154"/>
    </location>
</feature>
<keyword evidence="13" id="KW-1185">Reference proteome</keyword>
<dbReference type="InterPro" id="IPR046885">
    <property type="entry name" value="MnmA-like_C"/>
</dbReference>
<comment type="caution">
    <text evidence="9">Lacks conserved residue(s) required for the propagation of feature annotation.</text>
</comment>
<feature type="binding site" evidence="9">
    <location>
        <position position="34"/>
    </location>
    <ligand>
        <name>ATP</name>
        <dbReference type="ChEBI" id="CHEBI:30616"/>
    </ligand>
</feature>
<proteinExistence type="inferred from homology"/>
<dbReference type="Gene3D" id="2.30.30.280">
    <property type="entry name" value="Adenine nucleotide alpha hydrolases-like domains"/>
    <property type="match status" value="1"/>
</dbReference>
<name>C5CIB3_KOSOT</name>
<evidence type="ECO:0000256" key="3">
    <source>
        <dbReference type="ARBA" id="ARBA00022694"/>
    </source>
</evidence>
<feature type="binding site" evidence="9">
    <location>
        <position position="129"/>
    </location>
    <ligand>
        <name>ATP</name>
        <dbReference type="ChEBI" id="CHEBI:30616"/>
    </ligand>
</feature>
<evidence type="ECO:0000259" key="11">
    <source>
        <dbReference type="Pfam" id="PF20259"/>
    </source>
</evidence>
<dbReference type="RefSeq" id="WP_012744635.1">
    <property type="nucleotide sequence ID" value="NC_012785.1"/>
</dbReference>
<reference evidence="12 13" key="1">
    <citation type="submission" date="2009-06" db="EMBL/GenBank/DDBJ databases">
        <title>Complete sequence of Thermotogales bacterium TBF 19.5.1.</title>
        <authorList>
            <consortium name="US DOE Joint Genome Institute"/>
            <person name="Lucas S."/>
            <person name="Copeland A."/>
            <person name="Lapidus A."/>
            <person name="Glavina del Rio T."/>
            <person name="Tice H."/>
            <person name="Bruce D."/>
            <person name="Goodwin L."/>
            <person name="Pitluck S."/>
            <person name="Chertkov O."/>
            <person name="Brettin T."/>
            <person name="Detter J.C."/>
            <person name="Han C."/>
            <person name="Schmutz J."/>
            <person name="Larimer F."/>
            <person name="Land M."/>
            <person name="Hauser L."/>
            <person name="Kyrpides N."/>
            <person name="Ovchinnikova G."/>
            <person name="Noll K."/>
        </authorList>
    </citation>
    <scope>NUCLEOTIDE SEQUENCE [LARGE SCALE GENOMIC DNA]</scope>
    <source>
        <strain evidence="13">ATCC BAA-1733 / DSM 21960 / TBF 19.5.1</strain>
    </source>
</reference>
<dbReference type="KEGG" id="kol:Kole_0121"/>
<dbReference type="eggNOG" id="COG0482">
    <property type="taxonomic scope" value="Bacteria"/>
</dbReference>
<dbReference type="InterPro" id="IPR004506">
    <property type="entry name" value="MnmA-like"/>
</dbReference>
<keyword evidence="2 9" id="KW-0808">Transferase</keyword>
<dbReference type="FunFam" id="2.30.30.280:FF:000001">
    <property type="entry name" value="tRNA-specific 2-thiouridylase MnmA"/>
    <property type="match status" value="1"/>
</dbReference>
<keyword evidence="6 9" id="KW-0694">RNA-binding</keyword>
<comment type="similarity">
    <text evidence="9">Belongs to the MnmA/TRMU family.</text>
</comment>
<dbReference type="EMBL" id="CP001634">
    <property type="protein sequence ID" value="ACR78847.1"/>
    <property type="molecule type" value="Genomic_DNA"/>
</dbReference>
<feature type="domain" description="tRNA-specific 2-thiouridylase MnmA-like central" evidence="11">
    <location>
        <begin position="214"/>
        <end position="273"/>
    </location>
</feature>
<dbReference type="InterPro" id="IPR046884">
    <property type="entry name" value="MnmA-like_central"/>
</dbReference>
<dbReference type="PANTHER" id="PTHR11933">
    <property type="entry name" value="TRNA 5-METHYLAMINOMETHYL-2-THIOURIDYLATE -METHYLTRANSFERASE"/>
    <property type="match status" value="1"/>
</dbReference>
<keyword evidence="5 9" id="KW-0067">ATP-binding</keyword>
<feature type="site" description="Interaction with tRNA" evidence="9">
    <location>
        <position position="338"/>
    </location>
</feature>
<dbReference type="STRING" id="521045.Kole_0121"/>
<comment type="function">
    <text evidence="9">Catalyzes the 2-thiolation of uridine at the wobble position (U34) of tRNA, leading to the formation of s(2)U34.</text>
</comment>
<protein>
    <recommendedName>
        <fullName evidence="9">tRNA-specific 2-thiouridylase MnmA</fullName>
        <ecNumber evidence="9">2.8.1.13</ecNumber>
    </recommendedName>
</protein>
<keyword evidence="9" id="KW-0963">Cytoplasm</keyword>
<evidence type="ECO:0000256" key="5">
    <source>
        <dbReference type="ARBA" id="ARBA00022840"/>
    </source>
</evidence>
<dbReference type="EC" id="2.8.1.13" evidence="9"/>
<reference evidence="12 13" key="2">
    <citation type="journal article" date="2011" name="J. Bacteriol.">
        <title>Genome Sequence of Kosmotoga olearia Strain TBF 19.5.1, a Thermophilic Bacterium with a Wide Growth Temperature Range, Isolated from the Troll B Oil Platform in the North Sea.</title>
        <authorList>
            <person name="Swithers K.S."/>
            <person name="Dipippo J.L."/>
            <person name="Bruce D.C."/>
            <person name="Detter C."/>
            <person name="Tapia R."/>
            <person name="Han S."/>
            <person name="Goodwin L.A."/>
            <person name="Han J."/>
            <person name="Woyke T."/>
            <person name="Pitluck S."/>
            <person name="Pennacchio L."/>
            <person name="Nolan M."/>
            <person name="Mikhailova N."/>
            <person name="Land M.L."/>
            <person name="Nesbo C.L."/>
            <person name="Gogarten J.P."/>
            <person name="Noll K.M."/>
        </authorList>
    </citation>
    <scope>NUCLEOTIDE SEQUENCE [LARGE SCALE GENOMIC DNA]</scope>
    <source>
        <strain evidence="13">ATCC BAA-1733 / DSM 21960 / TBF 19.5.1</strain>
    </source>
</reference>
<dbReference type="NCBIfam" id="TIGR00420">
    <property type="entry name" value="trmU"/>
    <property type="match status" value="1"/>
</dbReference>
<dbReference type="Proteomes" id="UP000002382">
    <property type="component" value="Chromosome"/>
</dbReference>